<evidence type="ECO:0000256" key="4">
    <source>
        <dbReference type="ARBA" id="ARBA00023242"/>
    </source>
</evidence>
<dbReference type="GO" id="GO:0030686">
    <property type="term" value="C:90S preribosome"/>
    <property type="evidence" value="ECO:0007669"/>
    <property type="project" value="InterPro"/>
</dbReference>
<accession>A0A6G1I0T0</accession>
<evidence type="ECO:0000256" key="2">
    <source>
        <dbReference type="ARBA" id="ARBA00011022"/>
    </source>
</evidence>
<dbReference type="InterPro" id="IPR028160">
    <property type="entry name" value="Slx9-like"/>
</dbReference>
<dbReference type="Proteomes" id="UP000799640">
    <property type="component" value="Unassembled WGS sequence"/>
</dbReference>
<organism evidence="6 7">
    <name type="scientific">Trichodelitschia bisporula</name>
    <dbReference type="NCBI Taxonomy" id="703511"/>
    <lineage>
        <taxon>Eukaryota</taxon>
        <taxon>Fungi</taxon>
        <taxon>Dikarya</taxon>
        <taxon>Ascomycota</taxon>
        <taxon>Pezizomycotina</taxon>
        <taxon>Dothideomycetes</taxon>
        <taxon>Dothideomycetes incertae sedis</taxon>
        <taxon>Phaeotrichales</taxon>
        <taxon>Phaeotrichaceae</taxon>
        <taxon>Trichodelitschia</taxon>
    </lineage>
</organism>
<feature type="region of interest" description="Disordered" evidence="5">
    <location>
        <begin position="148"/>
        <end position="168"/>
    </location>
</feature>
<protein>
    <recommendedName>
        <fullName evidence="3">Ribosome biogenesis protein SLX9</fullName>
    </recommendedName>
</protein>
<comment type="subcellular location">
    <subcellularLocation>
        <location evidence="1">Nucleus</location>
        <location evidence="1">Nucleolus</location>
    </subcellularLocation>
</comment>
<reference evidence="6" key="1">
    <citation type="journal article" date="2020" name="Stud. Mycol.">
        <title>101 Dothideomycetes genomes: a test case for predicting lifestyles and emergence of pathogens.</title>
        <authorList>
            <person name="Haridas S."/>
            <person name="Albert R."/>
            <person name="Binder M."/>
            <person name="Bloem J."/>
            <person name="Labutti K."/>
            <person name="Salamov A."/>
            <person name="Andreopoulos B."/>
            <person name="Baker S."/>
            <person name="Barry K."/>
            <person name="Bills G."/>
            <person name="Bluhm B."/>
            <person name="Cannon C."/>
            <person name="Castanera R."/>
            <person name="Culley D."/>
            <person name="Daum C."/>
            <person name="Ezra D."/>
            <person name="Gonzalez J."/>
            <person name="Henrissat B."/>
            <person name="Kuo A."/>
            <person name="Liang C."/>
            <person name="Lipzen A."/>
            <person name="Lutzoni F."/>
            <person name="Magnuson J."/>
            <person name="Mondo S."/>
            <person name="Nolan M."/>
            <person name="Ohm R."/>
            <person name="Pangilinan J."/>
            <person name="Park H.-J."/>
            <person name="Ramirez L."/>
            <person name="Alfaro M."/>
            <person name="Sun H."/>
            <person name="Tritt A."/>
            <person name="Yoshinaga Y."/>
            <person name="Zwiers L.-H."/>
            <person name="Turgeon B."/>
            <person name="Goodwin S."/>
            <person name="Spatafora J."/>
            <person name="Crous P."/>
            <person name="Grigoriev I."/>
        </authorList>
    </citation>
    <scope>NUCLEOTIDE SEQUENCE</scope>
    <source>
        <strain evidence="6">CBS 262.69</strain>
    </source>
</reference>
<feature type="region of interest" description="Disordered" evidence="5">
    <location>
        <begin position="103"/>
        <end position="133"/>
    </location>
</feature>
<comment type="similarity">
    <text evidence="2">Belongs to the SLX9 family.</text>
</comment>
<gene>
    <name evidence="6" type="ORF">EJ06DRAFT_580943</name>
</gene>
<keyword evidence="7" id="KW-1185">Reference proteome</keyword>
<dbReference type="EMBL" id="ML996692">
    <property type="protein sequence ID" value="KAF2401679.1"/>
    <property type="molecule type" value="Genomic_DNA"/>
</dbReference>
<evidence type="ECO:0000256" key="1">
    <source>
        <dbReference type="ARBA" id="ARBA00004604"/>
    </source>
</evidence>
<proteinExistence type="inferred from homology"/>
<dbReference type="GO" id="GO:0000462">
    <property type="term" value="P:maturation of SSU-rRNA from tricistronic rRNA transcript (SSU-rRNA, 5.8S rRNA, LSU-rRNA)"/>
    <property type="evidence" value="ECO:0007669"/>
    <property type="project" value="InterPro"/>
</dbReference>
<evidence type="ECO:0000313" key="6">
    <source>
        <dbReference type="EMBL" id="KAF2401679.1"/>
    </source>
</evidence>
<dbReference type="GO" id="GO:0005730">
    <property type="term" value="C:nucleolus"/>
    <property type="evidence" value="ECO:0007669"/>
    <property type="project" value="UniProtKB-SubCell"/>
</dbReference>
<feature type="region of interest" description="Disordered" evidence="5">
    <location>
        <begin position="1"/>
        <end position="83"/>
    </location>
</feature>
<dbReference type="GO" id="GO:0030688">
    <property type="term" value="C:preribosome, small subunit precursor"/>
    <property type="evidence" value="ECO:0007669"/>
    <property type="project" value="InterPro"/>
</dbReference>
<dbReference type="AlphaFoldDB" id="A0A6G1I0T0"/>
<dbReference type="Pfam" id="PF15341">
    <property type="entry name" value="SLX9"/>
    <property type="match status" value="1"/>
</dbReference>
<sequence>MAKTNPSARSRPRDTRSIAALSEPSPSNKPSKSSKSTPSASDTSSAFSIPTTKRDKHTIKRSLFLSKITKSTPGSLRRRRPNKKLVASLETLADALPDLAAETEARKKGPAPVESLKVKPGVRKRREKVEKAERERFGKNLAVLSAAAKAPVTPGEGMQVDGEEKQGAGRWAALRAHIQQNLEGAK</sequence>
<feature type="compositionally biased region" description="Low complexity" evidence="5">
    <location>
        <begin position="22"/>
        <end position="50"/>
    </location>
</feature>
<keyword evidence="4" id="KW-0539">Nucleus</keyword>
<name>A0A6G1I0T0_9PEZI</name>
<evidence type="ECO:0000256" key="3">
    <source>
        <dbReference type="ARBA" id="ARBA00021321"/>
    </source>
</evidence>
<dbReference type="OrthoDB" id="5429132at2759"/>
<evidence type="ECO:0000313" key="7">
    <source>
        <dbReference type="Proteomes" id="UP000799640"/>
    </source>
</evidence>
<evidence type="ECO:0000256" key="5">
    <source>
        <dbReference type="SAM" id="MobiDB-lite"/>
    </source>
</evidence>